<dbReference type="EC" id="2.1.1.113" evidence="2"/>
<keyword evidence="3 10" id="KW-0489">Methyltransferase</keyword>
<reference evidence="10 11" key="1">
    <citation type="journal article" date="2013" name="Genome Biol. Evol.">
        <title>Genomes of Stigonematalean cyanobacteria (subsection V) and the evolution of oxygenic photosynthesis from prokaryotes to plastids.</title>
        <authorList>
            <person name="Dagan T."/>
            <person name="Roettger M."/>
            <person name="Stucken K."/>
            <person name="Landan G."/>
            <person name="Koch R."/>
            <person name="Major P."/>
            <person name="Gould S.B."/>
            <person name="Goremykin V.V."/>
            <person name="Rippka R."/>
            <person name="Tandeau de Marsac N."/>
            <person name="Gugger M."/>
            <person name="Lockhart P.J."/>
            <person name="Allen J.F."/>
            <person name="Brune I."/>
            <person name="Maus I."/>
            <person name="Puhler A."/>
            <person name="Martin W.F."/>
        </authorList>
    </citation>
    <scope>NUCLEOTIDE SEQUENCE [LARGE SCALE GENOMIC DNA]</scope>
    <source>
        <strain evidence="10 11">PCC 7110</strain>
    </source>
</reference>
<feature type="domain" description="DNA methylase N-4/N-6" evidence="9">
    <location>
        <begin position="55"/>
        <end position="116"/>
    </location>
</feature>
<name>A0A139X6U7_9CYAN</name>
<dbReference type="Gene3D" id="3.40.50.150">
    <property type="entry name" value="Vaccinia Virus protein VP39"/>
    <property type="match status" value="2"/>
</dbReference>
<evidence type="ECO:0000256" key="7">
    <source>
        <dbReference type="ARBA" id="ARBA00023125"/>
    </source>
</evidence>
<dbReference type="AlphaFoldDB" id="A0A139X6U7"/>
<evidence type="ECO:0000256" key="8">
    <source>
        <dbReference type="ARBA" id="ARBA00049120"/>
    </source>
</evidence>
<dbReference type="GO" id="GO:0009307">
    <property type="term" value="P:DNA restriction-modification system"/>
    <property type="evidence" value="ECO:0007669"/>
    <property type="project" value="UniProtKB-KW"/>
</dbReference>
<proteinExistence type="inferred from homology"/>
<dbReference type="EMBL" id="ANNX02000030">
    <property type="protein sequence ID" value="KYC40363.1"/>
    <property type="molecule type" value="Genomic_DNA"/>
</dbReference>
<keyword evidence="7" id="KW-0238">DNA-binding</keyword>
<sequence>MLEVQAKDATAELEQETNPVIQEIRNLDSDLENYFQEKIKIYPDFTRKIVSFQANKENPKYRWFKYKEAFSDDLVKFLLQKYKNQNISKVLDPFAGIGTTLFACNELGIDADGIELLPIGQEVIDIRLLMDQDFPKEYFEKLIFWKEEKPWKYSTGRKPLNRLRITDGAYPANTEEAIEKYLYLIEQESLPVQKVLKFALLCILESISYTRKDGQYLRWDARAKRKNSSENFDKGKILAFDEAIASQIELILNDTFYLSNIYIFPEEKKQSQITLLKGSCLKILPNLAKDSYDCVITSPPYCNRYDYTRTYALELALLGIGEQEIVQLRQDMLSCTVENKEKPIISKWQQAIKAADNQKLLQSILEFLNTELKNKKLNNSGIPRMIRGYFYEMACVIAECYRIMKSGAPLFMVNDNVRYAGVEISVDIILSAIAEQLGFDIEAILVLPIGKGNSSQQMGSHGRKPLRKCVYVWRKH</sequence>
<keyword evidence="11" id="KW-1185">Reference proteome</keyword>
<dbReference type="GO" id="GO:0008170">
    <property type="term" value="F:N-methyltransferase activity"/>
    <property type="evidence" value="ECO:0007669"/>
    <property type="project" value="InterPro"/>
</dbReference>
<dbReference type="InterPro" id="IPR029063">
    <property type="entry name" value="SAM-dependent_MTases_sf"/>
</dbReference>
<comment type="similarity">
    <text evidence="1">Belongs to the N(4)/N(6)-methyltransferase family. N(4) subfamily.</text>
</comment>
<evidence type="ECO:0000256" key="1">
    <source>
        <dbReference type="ARBA" id="ARBA00010203"/>
    </source>
</evidence>
<evidence type="ECO:0000256" key="3">
    <source>
        <dbReference type="ARBA" id="ARBA00022603"/>
    </source>
</evidence>
<dbReference type="InterPro" id="IPR017985">
    <property type="entry name" value="MeTrfase_CN4_CS"/>
</dbReference>
<keyword evidence="4" id="KW-0808">Transferase</keyword>
<dbReference type="PROSITE" id="PS00093">
    <property type="entry name" value="N4_MTASE"/>
    <property type="match status" value="1"/>
</dbReference>
<dbReference type="STRING" id="128403.WA1_27425"/>
<accession>A0A139X6U7</accession>
<dbReference type="GO" id="GO:0003677">
    <property type="term" value="F:DNA binding"/>
    <property type="evidence" value="ECO:0007669"/>
    <property type="project" value="UniProtKB-KW"/>
</dbReference>
<gene>
    <name evidence="10" type="ORF">WA1_27425</name>
</gene>
<organism evidence="10 11">
    <name type="scientific">Scytonema hofmannii PCC 7110</name>
    <dbReference type="NCBI Taxonomy" id="128403"/>
    <lineage>
        <taxon>Bacteria</taxon>
        <taxon>Bacillati</taxon>
        <taxon>Cyanobacteriota</taxon>
        <taxon>Cyanophyceae</taxon>
        <taxon>Nostocales</taxon>
        <taxon>Scytonemataceae</taxon>
        <taxon>Scytonema</taxon>
    </lineage>
</organism>
<dbReference type="InterPro" id="IPR002941">
    <property type="entry name" value="DNA_methylase_N4/N6"/>
</dbReference>
<dbReference type="GO" id="GO:0032259">
    <property type="term" value="P:methylation"/>
    <property type="evidence" value="ECO:0007669"/>
    <property type="project" value="UniProtKB-KW"/>
</dbReference>
<evidence type="ECO:0000256" key="2">
    <source>
        <dbReference type="ARBA" id="ARBA00012185"/>
    </source>
</evidence>
<evidence type="ECO:0000256" key="4">
    <source>
        <dbReference type="ARBA" id="ARBA00022679"/>
    </source>
</evidence>
<evidence type="ECO:0000259" key="9">
    <source>
        <dbReference type="Pfam" id="PF01555"/>
    </source>
</evidence>
<comment type="caution">
    <text evidence="10">The sequence shown here is derived from an EMBL/GenBank/DDBJ whole genome shotgun (WGS) entry which is preliminary data.</text>
</comment>
<comment type="catalytic activity">
    <reaction evidence="8">
        <text>a 2'-deoxycytidine in DNA + S-adenosyl-L-methionine = an N(4)-methyl-2'-deoxycytidine in DNA + S-adenosyl-L-homocysteine + H(+)</text>
        <dbReference type="Rhea" id="RHEA:16857"/>
        <dbReference type="Rhea" id="RHEA-COMP:11369"/>
        <dbReference type="Rhea" id="RHEA-COMP:13674"/>
        <dbReference type="ChEBI" id="CHEBI:15378"/>
        <dbReference type="ChEBI" id="CHEBI:57856"/>
        <dbReference type="ChEBI" id="CHEBI:59789"/>
        <dbReference type="ChEBI" id="CHEBI:85452"/>
        <dbReference type="ChEBI" id="CHEBI:137933"/>
        <dbReference type="EC" id="2.1.1.113"/>
    </reaction>
</comment>
<dbReference type="GO" id="GO:0015667">
    <property type="term" value="F:site-specific DNA-methyltransferase (cytosine-N4-specific) activity"/>
    <property type="evidence" value="ECO:0007669"/>
    <property type="project" value="UniProtKB-EC"/>
</dbReference>
<evidence type="ECO:0000313" key="11">
    <source>
        <dbReference type="Proteomes" id="UP000076925"/>
    </source>
</evidence>
<dbReference type="Pfam" id="PF01555">
    <property type="entry name" value="N6_N4_Mtase"/>
    <property type="match status" value="1"/>
</dbReference>
<dbReference type="SUPFAM" id="SSF53335">
    <property type="entry name" value="S-adenosyl-L-methionine-dependent methyltransferases"/>
    <property type="match status" value="2"/>
</dbReference>
<keyword evidence="5" id="KW-0949">S-adenosyl-L-methionine</keyword>
<protein>
    <recommendedName>
        <fullName evidence="2">site-specific DNA-methyltransferase (cytosine-N(4)-specific)</fullName>
        <ecNumber evidence="2">2.1.1.113</ecNumber>
    </recommendedName>
</protein>
<evidence type="ECO:0000256" key="6">
    <source>
        <dbReference type="ARBA" id="ARBA00022747"/>
    </source>
</evidence>
<evidence type="ECO:0000256" key="5">
    <source>
        <dbReference type="ARBA" id="ARBA00022691"/>
    </source>
</evidence>
<keyword evidence="6" id="KW-0680">Restriction system</keyword>
<dbReference type="Proteomes" id="UP000076925">
    <property type="component" value="Unassembled WGS sequence"/>
</dbReference>
<evidence type="ECO:0000313" key="10">
    <source>
        <dbReference type="EMBL" id="KYC40363.1"/>
    </source>
</evidence>